<dbReference type="EMBL" id="VSSQ01124413">
    <property type="protein sequence ID" value="MPN55319.1"/>
    <property type="molecule type" value="Genomic_DNA"/>
</dbReference>
<gene>
    <name evidence="2" type="ORF">SDC9_203001</name>
</gene>
<protein>
    <recommendedName>
        <fullName evidence="1">RiboL-PSP-HEPN domain-containing protein</fullName>
    </recommendedName>
</protein>
<dbReference type="Pfam" id="PF18735">
    <property type="entry name" value="HEPN_RiboL-PSP"/>
    <property type="match status" value="1"/>
</dbReference>
<organism evidence="2">
    <name type="scientific">bioreactor metagenome</name>
    <dbReference type="NCBI Taxonomy" id="1076179"/>
    <lineage>
        <taxon>unclassified sequences</taxon>
        <taxon>metagenomes</taxon>
        <taxon>ecological metagenomes</taxon>
    </lineage>
</organism>
<accession>A0A645IY11</accession>
<sequence length="132" mass="15512">MIILANKKRFEYLKGNCTLKHQKRFLQEFLNEQRIGIRIPSNTCISANSNLNYKQFELILRNFNLASTHVINKNKGCINKLVNFRNKIAHGENSIIAKRKDIEDLYSCIIEVIDETIIVIERYIQNKEFLVI</sequence>
<dbReference type="AlphaFoldDB" id="A0A645IY11"/>
<feature type="domain" description="RiboL-PSP-HEPN" evidence="1">
    <location>
        <begin position="8"/>
        <end position="121"/>
    </location>
</feature>
<evidence type="ECO:0000313" key="2">
    <source>
        <dbReference type="EMBL" id="MPN55319.1"/>
    </source>
</evidence>
<dbReference type="InterPro" id="IPR041519">
    <property type="entry name" value="HEPN_RiboL-PSP"/>
</dbReference>
<reference evidence="2" key="1">
    <citation type="submission" date="2019-08" db="EMBL/GenBank/DDBJ databases">
        <authorList>
            <person name="Kucharzyk K."/>
            <person name="Murdoch R.W."/>
            <person name="Higgins S."/>
            <person name="Loffler F."/>
        </authorList>
    </citation>
    <scope>NUCLEOTIDE SEQUENCE</scope>
</reference>
<comment type="caution">
    <text evidence="2">The sequence shown here is derived from an EMBL/GenBank/DDBJ whole genome shotgun (WGS) entry which is preliminary data.</text>
</comment>
<evidence type="ECO:0000259" key="1">
    <source>
        <dbReference type="Pfam" id="PF18735"/>
    </source>
</evidence>
<name>A0A645IY11_9ZZZZ</name>
<proteinExistence type="predicted"/>